<protein>
    <submittedName>
        <fullName evidence="1">Uncharacterized protein</fullName>
    </submittedName>
</protein>
<keyword evidence="2" id="KW-1185">Reference proteome</keyword>
<name>A0A2P5DH55_PARAD</name>
<evidence type="ECO:0000313" key="1">
    <source>
        <dbReference type="EMBL" id="PON72624.1"/>
    </source>
</evidence>
<sequence length="100" mass="11224">MRRRVHGDHFRGEWWPKTASARKRSRGIFCFFPVIGGSDGAGSSGGSFIRQLGINASQWRRATTAGGGSTELRRKLGVGFFSRDQIKKEWENRGIYGQFS</sequence>
<evidence type="ECO:0000313" key="2">
    <source>
        <dbReference type="Proteomes" id="UP000237105"/>
    </source>
</evidence>
<comment type="caution">
    <text evidence="1">The sequence shown here is derived from an EMBL/GenBank/DDBJ whole genome shotgun (WGS) entry which is preliminary data.</text>
</comment>
<dbReference type="AlphaFoldDB" id="A0A2P5DH55"/>
<organism evidence="1 2">
    <name type="scientific">Parasponia andersonii</name>
    <name type="common">Sponia andersonii</name>
    <dbReference type="NCBI Taxonomy" id="3476"/>
    <lineage>
        <taxon>Eukaryota</taxon>
        <taxon>Viridiplantae</taxon>
        <taxon>Streptophyta</taxon>
        <taxon>Embryophyta</taxon>
        <taxon>Tracheophyta</taxon>
        <taxon>Spermatophyta</taxon>
        <taxon>Magnoliopsida</taxon>
        <taxon>eudicotyledons</taxon>
        <taxon>Gunneridae</taxon>
        <taxon>Pentapetalae</taxon>
        <taxon>rosids</taxon>
        <taxon>fabids</taxon>
        <taxon>Rosales</taxon>
        <taxon>Cannabaceae</taxon>
        <taxon>Parasponia</taxon>
    </lineage>
</organism>
<proteinExistence type="predicted"/>
<dbReference type="Proteomes" id="UP000237105">
    <property type="component" value="Unassembled WGS sequence"/>
</dbReference>
<dbReference type="EMBL" id="JXTB01000038">
    <property type="protein sequence ID" value="PON72624.1"/>
    <property type="molecule type" value="Genomic_DNA"/>
</dbReference>
<reference evidence="2" key="1">
    <citation type="submission" date="2016-06" db="EMBL/GenBank/DDBJ databases">
        <title>Parallel loss of symbiosis genes in relatives of nitrogen-fixing non-legume Parasponia.</title>
        <authorList>
            <person name="Van Velzen R."/>
            <person name="Holmer R."/>
            <person name="Bu F."/>
            <person name="Rutten L."/>
            <person name="Van Zeijl A."/>
            <person name="Liu W."/>
            <person name="Santuari L."/>
            <person name="Cao Q."/>
            <person name="Sharma T."/>
            <person name="Shen D."/>
            <person name="Roswanjaya Y."/>
            <person name="Wardhani T."/>
            <person name="Kalhor M.S."/>
            <person name="Jansen J."/>
            <person name="Van den Hoogen J."/>
            <person name="Gungor B."/>
            <person name="Hartog M."/>
            <person name="Hontelez J."/>
            <person name="Verver J."/>
            <person name="Yang W.-C."/>
            <person name="Schijlen E."/>
            <person name="Repin R."/>
            <person name="Schilthuizen M."/>
            <person name="Schranz E."/>
            <person name="Heidstra R."/>
            <person name="Miyata K."/>
            <person name="Fedorova E."/>
            <person name="Kohlen W."/>
            <person name="Bisseling T."/>
            <person name="Smit S."/>
            <person name="Geurts R."/>
        </authorList>
    </citation>
    <scope>NUCLEOTIDE SEQUENCE [LARGE SCALE GENOMIC DNA]</scope>
    <source>
        <strain evidence="2">cv. WU1-14</strain>
    </source>
</reference>
<gene>
    <name evidence="1" type="ORF">PanWU01x14_063900</name>
</gene>
<accession>A0A2P5DH55</accession>